<dbReference type="PANTHER" id="PTHR32322:SF2">
    <property type="entry name" value="EAMA DOMAIN-CONTAINING PROTEIN"/>
    <property type="match status" value="1"/>
</dbReference>
<feature type="transmembrane region" description="Helical" evidence="7">
    <location>
        <begin position="194"/>
        <end position="213"/>
    </location>
</feature>
<evidence type="ECO:0000313" key="9">
    <source>
        <dbReference type="EMBL" id="PZQ51189.1"/>
    </source>
</evidence>
<accession>A0A2W5NG41</accession>
<dbReference type="SUPFAM" id="SSF103481">
    <property type="entry name" value="Multidrug resistance efflux transporter EmrE"/>
    <property type="match status" value="2"/>
</dbReference>
<reference evidence="9 10" key="1">
    <citation type="submission" date="2017-08" db="EMBL/GenBank/DDBJ databases">
        <title>Infants hospitalized years apart are colonized by the same room-sourced microbial strains.</title>
        <authorList>
            <person name="Brooks B."/>
            <person name="Olm M.R."/>
            <person name="Firek B.A."/>
            <person name="Baker R."/>
            <person name="Thomas B.C."/>
            <person name="Morowitz M.J."/>
            <person name="Banfield J.F."/>
        </authorList>
    </citation>
    <scope>NUCLEOTIDE SEQUENCE [LARGE SCALE GENOMIC DNA]</scope>
    <source>
        <strain evidence="9">S2_005_002_R2_34</strain>
    </source>
</reference>
<protein>
    <submittedName>
        <fullName evidence="9">EamA family transporter</fullName>
    </submittedName>
</protein>
<feature type="transmembrane region" description="Helical" evidence="7">
    <location>
        <begin position="312"/>
        <end position="329"/>
    </location>
</feature>
<feature type="region of interest" description="Disordered" evidence="6">
    <location>
        <begin position="18"/>
        <end position="44"/>
    </location>
</feature>
<dbReference type="Proteomes" id="UP000249185">
    <property type="component" value="Unassembled WGS sequence"/>
</dbReference>
<feature type="transmembrane region" description="Helical" evidence="7">
    <location>
        <begin position="82"/>
        <end position="99"/>
    </location>
</feature>
<feature type="transmembrane region" description="Helical" evidence="7">
    <location>
        <begin position="225"/>
        <end position="246"/>
    </location>
</feature>
<dbReference type="GO" id="GO:0016020">
    <property type="term" value="C:membrane"/>
    <property type="evidence" value="ECO:0007669"/>
    <property type="project" value="UniProtKB-SubCell"/>
</dbReference>
<dbReference type="EMBL" id="QFPW01000002">
    <property type="protein sequence ID" value="PZQ51189.1"/>
    <property type="molecule type" value="Genomic_DNA"/>
</dbReference>
<comment type="similarity">
    <text evidence="2">Belongs to the EamA transporter family.</text>
</comment>
<feature type="domain" description="EamA" evidence="8">
    <location>
        <begin position="195"/>
        <end position="327"/>
    </location>
</feature>
<name>A0A2W5NG41_RHOSU</name>
<evidence type="ECO:0000256" key="3">
    <source>
        <dbReference type="ARBA" id="ARBA00022692"/>
    </source>
</evidence>
<dbReference type="AlphaFoldDB" id="A0A2W5NG41"/>
<feature type="transmembrane region" description="Helical" evidence="7">
    <location>
        <begin position="42"/>
        <end position="62"/>
    </location>
</feature>
<feature type="transmembrane region" description="Helical" evidence="7">
    <location>
        <begin position="111"/>
        <end position="129"/>
    </location>
</feature>
<evidence type="ECO:0000256" key="7">
    <source>
        <dbReference type="SAM" id="Phobius"/>
    </source>
</evidence>
<feature type="transmembrane region" description="Helical" evidence="7">
    <location>
        <begin position="258"/>
        <end position="277"/>
    </location>
</feature>
<feature type="transmembrane region" description="Helical" evidence="7">
    <location>
        <begin position="170"/>
        <end position="188"/>
    </location>
</feature>
<dbReference type="InterPro" id="IPR037185">
    <property type="entry name" value="EmrE-like"/>
</dbReference>
<sequence>MSRPTTVRAARFAFVRSGSAAGLPRRSPKDSPPRRRRPEPPVARAAPPPWAVLVASGGAWGLTMPLLKLAASAGYPALSLLLWQNLLMAGLAALVFFATRRPWPRWSESGPAMLAIAVLGTVLPGYFTFLTAGELAVGARAIILAMVPICALPIALLLGEERFAGRRIGGLLLGLAAVALLVLPGAGGGPAPPMMVLLAMLGPVSYAVEANVLSRRPPDADPVGLLFGASVISVALTLPLAVATGAATAPRGLGTGEMALLATSPINLVAYVAYVWLAAGAGAVFASQIGYVVTISGVFWGMLLLGERPGPLVWLSLALMLTGIALVRPRKMLET</sequence>
<evidence type="ECO:0000313" key="10">
    <source>
        <dbReference type="Proteomes" id="UP000249185"/>
    </source>
</evidence>
<evidence type="ECO:0000256" key="6">
    <source>
        <dbReference type="SAM" id="MobiDB-lite"/>
    </source>
</evidence>
<feature type="transmembrane region" description="Helical" evidence="7">
    <location>
        <begin position="289"/>
        <end position="306"/>
    </location>
</feature>
<gene>
    <name evidence="9" type="ORF">DI556_03165</name>
</gene>
<evidence type="ECO:0000256" key="1">
    <source>
        <dbReference type="ARBA" id="ARBA00004141"/>
    </source>
</evidence>
<comment type="caution">
    <text evidence="9">The sequence shown here is derived from an EMBL/GenBank/DDBJ whole genome shotgun (WGS) entry which is preliminary data.</text>
</comment>
<feature type="transmembrane region" description="Helical" evidence="7">
    <location>
        <begin position="135"/>
        <end position="158"/>
    </location>
</feature>
<dbReference type="Pfam" id="PF00892">
    <property type="entry name" value="EamA"/>
    <property type="match status" value="2"/>
</dbReference>
<keyword evidence="5 7" id="KW-0472">Membrane</keyword>
<dbReference type="PANTHER" id="PTHR32322">
    <property type="entry name" value="INNER MEMBRANE TRANSPORTER"/>
    <property type="match status" value="1"/>
</dbReference>
<keyword evidence="3 7" id="KW-0812">Transmembrane</keyword>
<evidence type="ECO:0000256" key="5">
    <source>
        <dbReference type="ARBA" id="ARBA00023136"/>
    </source>
</evidence>
<keyword evidence="4 7" id="KW-1133">Transmembrane helix</keyword>
<organism evidence="9 10">
    <name type="scientific">Rhodovulum sulfidophilum</name>
    <name type="common">Rhodobacter sulfidophilus</name>
    <dbReference type="NCBI Taxonomy" id="35806"/>
    <lineage>
        <taxon>Bacteria</taxon>
        <taxon>Pseudomonadati</taxon>
        <taxon>Pseudomonadota</taxon>
        <taxon>Alphaproteobacteria</taxon>
        <taxon>Rhodobacterales</taxon>
        <taxon>Paracoccaceae</taxon>
        <taxon>Rhodovulum</taxon>
    </lineage>
</organism>
<evidence type="ECO:0000256" key="2">
    <source>
        <dbReference type="ARBA" id="ARBA00007362"/>
    </source>
</evidence>
<evidence type="ECO:0000256" key="4">
    <source>
        <dbReference type="ARBA" id="ARBA00022989"/>
    </source>
</evidence>
<comment type="subcellular location">
    <subcellularLocation>
        <location evidence="1">Membrane</location>
        <topology evidence="1">Multi-pass membrane protein</topology>
    </subcellularLocation>
</comment>
<proteinExistence type="inferred from homology"/>
<evidence type="ECO:0000259" key="8">
    <source>
        <dbReference type="Pfam" id="PF00892"/>
    </source>
</evidence>
<dbReference type="InterPro" id="IPR000620">
    <property type="entry name" value="EamA_dom"/>
</dbReference>
<feature type="domain" description="EamA" evidence="8">
    <location>
        <begin position="53"/>
        <end position="182"/>
    </location>
</feature>
<dbReference type="InterPro" id="IPR050638">
    <property type="entry name" value="AA-Vitamin_Transporters"/>
</dbReference>